<feature type="transmembrane region" description="Helical" evidence="1">
    <location>
        <begin position="115"/>
        <end position="134"/>
    </location>
</feature>
<gene>
    <name evidence="2" type="ORF">PSTT_06423</name>
</gene>
<keyword evidence="1" id="KW-0812">Transmembrane</keyword>
<sequence length="154" mass="17251">MILLLAVQFRITDYLLVSDHSINSSLFIYSNVSKVQEEETKEGQKPEILVAGFAHSFGSWCLMFLVSEFGLLFIVNQLVGQIILFISLISNLSLVKINYTLKFHDLSSKSNKSKVDLNVIIGLHFLGYLVFFGTGHQATFAMVYTTYTTILATA</sequence>
<dbReference type="VEuPathDB" id="FungiDB:PSHT_05535"/>
<dbReference type="AlphaFoldDB" id="A0A2S4VKD6"/>
<evidence type="ECO:0000256" key="1">
    <source>
        <dbReference type="SAM" id="Phobius"/>
    </source>
</evidence>
<accession>A0A2S4VKD6</accession>
<keyword evidence="1" id="KW-1133">Transmembrane helix</keyword>
<organism evidence="2 3">
    <name type="scientific">Puccinia striiformis</name>
    <dbReference type="NCBI Taxonomy" id="27350"/>
    <lineage>
        <taxon>Eukaryota</taxon>
        <taxon>Fungi</taxon>
        <taxon>Dikarya</taxon>
        <taxon>Basidiomycota</taxon>
        <taxon>Pucciniomycotina</taxon>
        <taxon>Pucciniomycetes</taxon>
        <taxon>Pucciniales</taxon>
        <taxon>Pucciniaceae</taxon>
        <taxon>Puccinia</taxon>
    </lineage>
</organism>
<comment type="caution">
    <text evidence="2">The sequence shown here is derived from an EMBL/GenBank/DDBJ whole genome shotgun (WGS) entry which is preliminary data.</text>
</comment>
<evidence type="ECO:0000313" key="2">
    <source>
        <dbReference type="EMBL" id="POW10016.1"/>
    </source>
</evidence>
<dbReference type="VEuPathDB" id="FungiDB:PSTT_06423"/>
<keyword evidence="3" id="KW-1185">Reference proteome</keyword>
<dbReference type="Proteomes" id="UP000239156">
    <property type="component" value="Unassembled WGS sequence"/>
</dbReference>
<protein>
    <submittedName>
        <fullName evidence="2">Uncharacterized protein</fullName>
    </submittedName>
</protein>
<keyword evidence="1" id="KW-0472">Membrane</keyword>
<evidence type="ECO:0000313" key="3">
    <source>
        <dbReference type="Proteomes" id="UP000239156"/>
    </source>
</evidence>
<dbReference type="EMBL" id="PKSL01000050">
    <property type="protein sequence ID" value="POW10016.1"/>
    <property type="molecule type" value="Genomic_DNA"/>
</dbReference>
<proteinExistence type="predicted"/>
<feature type="transmembrane region" description="Helical" evidence="1">
    <location>
        <begin position="72"/>
        <end position="94"/>
    </location>
</feature>
<name>A0A2S4VKD6_9BASI</name>
<reference evidence="2" key="1">
    <citation type="submission" date="2017-12" db="EMBL/GenBank/DDBJ databases">
        <title>Gene loss provides genomic basis for host adaptation in cereal stripe rust fungi.</title>
        <authorList>
            <person name="Xia C."/>
        </authorList>
    </citation>
    <scope>NUCLEOTIDE SEQUENCE [LARGE SCALE GENOMIC DNA]</scope>
    <source>
        <strain evidence="2">93-210</strain>
    </source>
</reference>